<dbReference type="InterPro" id="IPR003961">
    <property type="entry name" value="FN3_dom"/>
</dbReference>
<dbReference type="FunFam" id="2.60.40.10:FF:000072">
    <property type="entry name" value="RIMS-binding protein 2 isoform X1"/>
    <property type="match status" value="1"/>
</dbReference>
<dbReference type="Pfam" id="PF14604">
    <property type="entry name" value="SH3_9"/>
    <property type="match status" value="1"/>
</dbReference>
<evidence type="ECO:0000256" key="6">
    <source>
        <dbReference type="SAM" id="MobiDB-lite"/>
    </source>
</evidence>
<keyword evidence="3" id="KW-0677">Repeat</keyword>
<dbReference type="InterPro" id="IPR001452">
    <property type="entry name" value="SH3_domain"/>
</dbReference>
<feature type="compositionally biased region" description="Low complexity" evidence="6">
    <location>
        <begin position="719"/>
        <end position="732"/>
    </location>
</feature>
<dbReference type="FunFam" id="2.30.30.40:FF:000023">
    <property type="entry name" value="RIMS-binding protein 2 isoform F"/>
    <property type="match status" value="1"/>
</dbReference>
<keyword evidence="2 4" id="KW-0728">SH3 domain</keyword>
<dbReference type="InterPro" id="IPR057884">
    <property type="entry name" value="FN3_RIM-BP1/2/3"/>
</dbReference>
<protein>
    <submittedName>
        <fullName evidence="9">RIMS binding protein 2</fullName>
    </submittedName>
</protein>
<evidence type="ECO:0000256" key="2">
    <source>
        <dbReference type="ARBA" id="ARBA00022443"/>
    </source>
</evidence>
<dbReference type="InterPro" id="IPR013783">
    <property type="entry name" value="Ig-like_fold"/>
</dbReference>
<dbReference type="Gene3D" id="2.60.40.10">
    <property type="entry name" value="Immunoglobulins"/>
    <property type="match status" value="2"/>
</dbReference>
<feature type="compositionally biased region" description="Low complexity" evidence="6">
    <location>
        <begin position="359"/>
        <end position="371"/>
    </location>
</feature>
<feature type="compositionally biased region" description="Basic and acidic residues" evidence="6">
    <location>
        <begin position="969"/>
        <end position="981"/>
    </location>
</feature>
<dbReference type="CDD" id="cd12014">
    <property type="entry name" value="SH3_RIM-BP_1"/>
    <property type="match status" value="1"/>
</dbReference>
<proteinExistence type="inferred from homology"/>
<dbReference type="SUPFAM" id="SSF50044">
    <property type="entry name" value="SH3-domain"/>
    <property type="match status" value="2"/>
</dbReference>
<dbReference type="PANTHER" id="PTHR14234:SF19">
    <property type="entry name" value="RIM-BINDING PROTEIN, ISOFORM F"/>
    <property type="match status" value="1"/>
</dbReference>
<dbReference type="InterPro" id="IPR036028">
    <property type="entry name" value="SH3-like_dom_sf"/>
</dbReference>
<feature type="compositionally biased region" description="Basic and acidic residues" evidence="6">
    <location>
        <begin position="1069"/>
        <end position="1078"/>
    </location>
</feature>
<dbReference type="OMA" id="TAKCSPG"/>
<feature type="region of interest" description="Disordered" evidence="6">
    <location>
        <begin position="791"/>
        <end position="810"/>
    </location>
</feature>
<sequence>RAPGGATQSRESGERERVEERGERARERGSALEEGSRLGAKLENLEQLIKHMREAAERRQQLEAEHEEALAVLRAKQDEITFLQKAQVEAKKEHEGAVHLLESTLDTMQGKVRELEEKCRVQSEQFNLLSRELDRFRVQAGKMELLTSGSGGGGLATEPQGSSQQGLRGPGQRTRAQFRPRAPFEGVWSTLARHLDRKATSVSRGCRGRRRKSSAVVSECTNVDTASEAEDLDLDPVTLSGPVGTRHRRKLQVFIARYSYNPFHGPNEHPEAELPLTAGEYLYVYGNMDEDGFYEGELVDGRRGLVPSNFIERVRDDEMSAFPGSPELGDLSQNSPNRSRDSDGRAGAWPLPRAARNGVSNPSPDSNSVPSALQIQLDPEYVGVPYPRNISVIKQLAKSVIVGWDPPATPLGPGVGFAGRIECYAVSVNGERRAVVRFGGRRPRALLEKLELPCGTLDGVPALQYFSDPLRCTSVVGRGASVAPQSLEVHQVTPSSAELWWVPSHSDYTHAVFVDGVEKEVARPGRRHCPLTGLRPGTRHRVRVEARPHRTPWELPLEQREHRDAVAEFTTPPAGHALAPLVVEVRPGPVPGSLSVSWTPVQTDPAGAFNGAPVTGYAIFADGQKVMEVASPVAGNVVLEPSHLPAGVPRTITVRTLSPQGESVHFGVATVMPEAMHQNLQGLHAPEVALPLQEATANQPDGQSRWSNGGSGGGGSGSNGRSPLPSPHRLLPATSGLVGAAGQDGSQVAQKALPRPDQSRGPPSSSSSRAPLSYPRTDDPDVPPTIARAMAHEAAQKSGPAQGAAGGLAQSRDHSVLKSLHLAADEYVTESSRGSDLSDILEEDEEEEISRLLLEHQICCSGKHKKNIILQKHKKNQNRKVQESDSDEEALERLLSLPLRQKSRKNLFSIPELNEEDTEPDVFKMSDAMSVSVDEALNRAAGLAAGAHGANAGPGSCQIRQATRGEAAGGHEDGGCSEARHVPQGSSADEGPAGPPHRSRGARRRPESRGCPDTGRSLPARPGASDGRGPHRRDRRLGGRRRRQVGQKARQGFGRSRARAIGGQPRVRAGAEHQREQRAYGGPGGNKDNEISLEYGTEEESDRSPAAIGHSSRKLPRLPARHKTVPVRCGGCNVNGRRGAGEPSDCPDLGEERSQATATARAVRPRTATSGTTPTLGPAGAAPLGEDHRRLRIFVGLFDYDPMTMSPNPDAADIELPFKEGQIIRVHGEKDGDGFYRGEALGHMGLVPCNMVSEIEADEETASHLLKQGFLPPNSGVERKGKTKATDSVARLTSPPP</sequence>
<feature type="region of interest" description="Disordered" evidence="6">
    <location>
        <begin position="1268"/>
        <end position="1297"/>
    </location>
</feature>
<dbReference type="PROSITE" id="PS50853">
    <property type="entry name" value="FN3"/>
    <property type="match status" value="1"/>
</dbReference>
<reference evidence="9" key="1">
    <citation type="submission" date="2025-08" db="UniProtKB">
        <authorList>
            <consortium name="Ensembl"/>
        </authorList>
    </citation>
    <scope>IDENTIFICATION</scope>
</reference>
<evidence type="ECO:0000256" key="5">
    <source>
        <dbReference type="SAM" id="Coils"/>
    </source>
</evidence>
<feature type="region of interest" description="Disordered" evidence="6">
    <location>
        <begin position="696"/>
        <end position="784"/>
    </location>
</feature>
<dbReference type="Pfam" id="PF07653">
    <property type="entry name" value="SH3_2"/>
    <property type="match status" value="1"/>
</dbReference>
<dbReference type="HOGENOM" id="CLU_001979_1_0_1"/>
<comment type="similarity">
    <text evidence="1">Belongs to the RIMBP family.</text>
</comment>
<dbReference type="Gene3D" id="2.30.30.40">
    <property type="entry name" value="SH3 Domains"/>
    <property type="match status" value="2"/>
</dbReference>
<evidence type="ECO:0000256" key="4">
    <source>
        <dbReference type="PROSITE-ProRule" id="PRU00192"/>
    </source>
</evidence>
<dbReference type="STRING" id="7757.ENSPMAP00000007554"/>
<dbReference type="GeneTree" id="ENSGT00950000183203"/>
<dbReference type="Pfam" id="PF25523">
    <property type="entry name" value="Ig_RIMBP2"/>
    <property type="match status" value="1"/>
</dbReference>
<feature type="domain" description="SH3" evidence="7">
    <location>
        <begin position="249"/>
        <end position="316"/>
    </location>
</feature>
<feature type="domain" description="SH3" evidence="7">
    <location>
        <begin position="1189"/>
        <end position="1257"/>
    </location>
</feature>
<dbReference type="InterPro" id="IPR036116">
    <property type="entry name" value="FN3_sf"/>
</dbReference>
<evidence type="ECO:0000313" key="9">
    <source>
        <dbReference type="Ensembl" id="ENSPMAP00000007554.1"/>
    </source>
</evidence>
<keyword evidence="5" id="KW-0175">Coiled coil</keyword>
<evidence type="ECO:0000259" key="7">
    <source>
        <dbReference type="PROSITE" id="PS50002"/>
    </source>
</evidence>
<feature type="coiled-coil region" evidence="5">
    <location>
        <begin position="42"/>
        <end position="132"/>
    </location>
</feature>
<dbReference type="FunFam" id="2.30.30.40:FF:000006">
    <property type="entry name" value="RIMS-binding protein 2 isoform X1"/>
    <property type="match status" value="1"/>
</dbReference>
<dbReference type="Ensembl" id="ENSPMAT00000007588.1">
    <property type="protein sequence ID" value="ENSPMAP00000007554.1"/>
    <property type="gene ID" value="ENSPMAG00000006840.1"/>
</dbReference>
<accession>S4RQR8</accession>
<reference evidence="9" key="2">
    <citation type="submission" date="2025-09" db="UniProtKB">
        <authorList>
            <consortium name="Ensembl"/>
        </authorList>
    </citation>
    <scope>IDENTIFICATION</scope>
</reference>
<feature type="region of interest" description="Disordered" evidence="6">
    <location>
        <begin position="321"/>
        <end position="371"/>
    </location>
</feature>
<evidence type="ECO:0000256" key="1">
    <source>
        <dbReference type="ARBA" id="ARBA00010749"/>
    </source>
</evidence>
<feature type="compositionally biased region" description="Gly residues" evidence="6">
    <location>
        <begin position="709"/>
        <end position="718"/>
    </location>
</feature>
<evidence type="ECO:0000256" key="3">
    <source>
        <dbReference type="ARBA" id="ARBA00022737"/>
    </source>
</evidence>
<dbReference type="SMART" id="SM00326">
    <property type="entry name" value="SH3"/>
    <property type="match status" value="2"/>
</dbReference>
<organism evidence="9">
    <name type="scientific">Petromyzon marinus</name>
    <name type="common">Sea lamprey</name>
    <dbReference type="NCBI Taxonomy" id="7757"/>
    <lineage>
        <taxon>Eukaryota</taxon>
        <taxon>Metazoa</taxon>
        <taxon>Chordata</taxon>
        <taxon>Craniata</taxon>
        <taxon>Vertebrata</taxon>
        <taxon>Cyclostomata</taxon>
        <taxon>Hyperoartia</taxon>
        <taxon>Petromyzontiformes</taxon>
        <taxon>Petromyzontidae</taxon>
        <taxon>Petromyzon</taxon>
    </lineage>
</organism>
<dbReference type="SUPFAM" id="SSF49265">
    <property type="entry name" value="Fibronectin type III"/>
    <property type="match status" value="1"/>
</dbReference>
<feature type="region of interest" description="Disordered" evidence="6">
    <location>
        <begin position="1"/>
        <end position="36"/>
    </location>
</feature>
<dbReference type="PANTHER" id="PTHR14234">
    <property type="entry name" value="RIM BINDING PROTEIN-RELATED"/>
    <property type="match status" value="1"/>
</dbReference>
<evidence type="ECO:0000259" key="8">
    <source>
        <dbReference type="PROSITE" id="PS50853"/>
    </source>
</evidence>
<dbReference type="SMART" id="SM00060">
    <property type="entry name" value="FN3"/>
    <property type="match status" value="2"/>
</dbReference>
<dbReference type="InterPro" id="IPR040325">
    <property type="entry name" value="RIMBP1/2/3"/>
</dbReference>
<feature type="compositionally biased region" description="Basic and acidic residues" evidence="6">
    <location>
        <begin position="11"/>
        <end position="36"/>
    </location>
</feature>
<dbReference type="GO" id="GO:0007274">
    <property type="term" value="P:neuromuscular synaptic transmission"/>
    <property type="evidence" value="ECO:0007669"/>
    <property type="project" value="TreeGrafter"/>
</dbReference>
<feature type="compositionally biased region" description="Low complexity" evidence="6">
    <location>
        <begin position="755"/>
        <end position="775"/>
    </location>
</feature>
<dbReference type="CDD" id="cd12012">
    <property type="entry name" value="SH3_RIM-BP_2"/>
    <property type="match status" value="1"/>
</dbReference>
<dbReference type="InterPro" id="IPR035753">
    <property type="entry name" value="RIM-BP_SH3_2"/>
</dbReference>
<dbReference type="CDD" id="cd00063">
    <property type="entry name" value="FN3"/>
    <property type="match status" value="1"/>
</dbReference>
<name>S4RQR8_PETMA</name>
<feature type="compositionally biased region" description="Basic residues" evidence="6">
    <location>
        <begin position="1030"/>
        <end position="1045"/>
    </location>
</feature>
<feature type="compositionally biased region" description="Low complexity" evidence="6">
    <location>
        <begin position="799"/>
        <end position="810"/>
    </location>
</feature>
<feature type="region of interest" description="Disordered" evidence="6">
    <location>
        <begin position="964"/>
        <end position="1113"/>
    </location>
</feature>
<feature type="domain" description="Fibronectin type-III" evidence="8">
    <location>
        <begin position="483"/>
        <end position="574"/>
    </location>
</feature>
<feature type="region of interest" description="Disordered" evidence="6">
    <location>
        <begin position="147"/>
        <end position="176"/>
    </location>
</feature>
<feature type="region of interest" description="Disordered" evidence="6">
    <location>
        <begin position="1137"/>
        <end position="1184"/>
    </location>
</feature>
<dbReference type="GO" id="GO:0045202">
    <property type="term" value="C:synapse"/>
    <property type="evidence" value="ECO:0007669"/>
    <property type="project" value="GOC"/>
</dbReference>
<dbReference type="PROSITE" id="PS50002">
    <property type="entry name" value="SH3"/>
    <property type="match status" value="2"/>
</dbReference>
<feature type="compositionally biased region" description="Low complexity" evidence="6">
    <location>
        <begin position="1156"/>
        <end position="1169"/>
    </location>
</feature>
<dbReference type="Pfam" id="PF00041">
    <property type="entry name" value="fn3"/>
    <property type="match status" value="1"/>
</dbReference>